<name>A0A2T7DI94_9POAL</name>
<feature type="compositionally biased region" description="Polar residues" evidence="1">
    <location>
        <begin position="90"/>
        <end position="109"/>
    </location>
</feature>
<evidence type="ECO:0000256" key="1">
    <source>
        <dbReference type="SAM" id="MobiDB-lite"/>
    </source>
</evidence>
<organism evidence="2 3">
    <name type="scientific">Panicum hallii var. hallii</name>
    <dbReference type="NCBI Taxonomy" id="1504633"/>
    <lineage>
        <taxon>Eukaryota</taxon>
        <taxon>Viridiplantae</taxon>
        <taxon>Streptophyta</taxon>
        <taxon>Embryophyta</taxon>
        <taxon>Tracheophyta</taxon>
        <taxon>Spermatophyta</taxon>
        <taxon>Magnoliopsida</taxon>
        <taxon>Liliopsida</taxon>
        <taxon>Poales</taxon>
        <taxon>Poaceae</taxon>
        <taxon>PACMAD clade</taxon>
        <taxon>Panicoideae</taxon>
        <taxon>Panicodae</taxon>
        <taxon>Paniceae</taxon>
        <taxon>Panicinae</taxon>
        <taxon>Panicum</taxon>
        <taxon>Panicum sect. Panicum</taxon>
    </lineage>
</organism>
<feature type="compositionally biased region" description="Low complexity" evidence="1">
    <location>
        <begin position="10"/>
        <end position="22"/>
    </location>
</feature>
<evidence type="ECO:0000313" key="3">
    <source>
        <dbReference type="Proteomes" id="UP000244336"/>
    </source>
</evidence>
<keyword evidence="3" id="KW-1185">Reference proteome</keyword>
<feature type="compositionally biased region" description="Polar residues" evidence="1">
    <location>
        <begin position="29"/>
        <end position="42"/>
    </location>
</feature>
<reference evidence="2 3" key="1">
    <citation type="submission" date="2018-04" db="EMBL/GenBank/DDBJ databases">
        <title>WGS assembly of Panicum hallii var. hallii HAL2.</title>
        <authorList>
            <person name="Lovell J."/>
            <person name="Jenkins J."/>
            <person name="Lowry D."/>
            <person name="Mamidi S."/>
            <person name="Sreedasyam A."/>
            <person name="Weng X."/>
            <person name="Barry K."/>
            <person name="Bonette J."/>
            <person name="Campitelli B."/>
            <person name="Daum C."/>
            <person name="Gordon S."/>
            <person name="Gould B."/>
            <person name="Lipzen A."/>
            <person name="MacQueen A."/>
            <person name="Palacio-Mejia J."/>
            <person name="Plott C."/>
            <person name="Shakirov E."/>
            <person name="Shu S."/>
            <person name="Yoshinaga Y."/>
            <person name="Zane M."/>
            <person name="Rokhsar D."/>
            <person name="Grimwood J."/>
            <person name="Schmutz J."/>
            <person name="Juenger T."/>
        </authorList>
    </citation>
    <scope>NUCLEOTIDE SEQUENCE [LARGE SCALE GENOMIC DNA]</scope>
    <source>
        <strain evidence="3">cv. HAL2</strain>
    </source>
</reference>
<dbReference type="AlphaFoldDB" id="A0A2T7DI94"/>
<gene>
    <name evidence="2" type="ORF">GQ55_5G201700</name>
</gene>
<accession>A0A2T7DI94</accession>
<protein>
    <submittedName>
        <fullName evidence="2">Uncharacterized protein</fullName>
    </submittedName>
</protein>
<sequence>MRWSDHLGEATTVTPAASASAVEFHPQCVTKQPTAGCASTRSCAHHGTTLPRSRSRQAAARASAERSARVSSRTTHRNGRPVLASPAAISATSSESLFTRLPNATNTTDRGGRASSQAVQPPSSAAGEDSPSASSGSRSGPTGMTGKCSRSPSMVERSSSSKVFAKTHGTVSRARPRSATSI</sequence>
<feature type="compositionally biased region" description="Low complexity" evidence="1">
    <location>
        <begin position="114"/>
        <end position="141"/>
    </location>
</feature>
<dbReference type="EMBL" id="CM009753">
    <property type="protein sequence ID" value="PUZ55301.1"/>
    <property type="molecule type" value="Genomic_DNA"/>
</dbReference>
<dbReference type="Gramene" id="PUZ55301">
    <property type="protein sequence ID" value="PUZ55301"/>
    <property type="gene ID" value="GQ55_5G201700"/>
</dbReference>
<dbReference type="OrthoDB" id="696745at2759"/>
<feature type="region of interest" description="Disordered" evidence="1">
    <location>
        <begin position="1"/>
        <end position="182"/>
    </location>
</feature>
<dbReference type="Proteomes" id="UP000244336">
    <property type="component" value="Chromosome 5"/>
</dbReference>
<proteinExistence type="predicted"/>
<feature type="compositionally biased region" description="Low complexity" evidence="1">
    <location>
        <begin position="149"/>
        <end position="161"/>
    </location>
</feature>
<evidence type="ECO:0000313" key="2">
    <source>
        <dbReference type="EMBL" id="PUZ55301.1"/>
    </source>
</evidence>